<dbReference type="AlphaFoldDB" id="A0A084XZE3"/>
<comment type="caution">
    <text evidence="2">The sequence shown here is derived from an EMBL/GenBank/DDBJ whole genome shotgun (WGS) entry which is preliminary data.</text>
</comment>
<proteinExistence type="predicted"/>
<gene>
    <name evidence="2" type="ORF">CAPSK01_002425</name>
</gene>
<reference evidence="2 3" key="1">
    <citation type="submission" date="2014-07" db="EMBL/GenBank/DDBJ databases">
        <title>Expanding our view of genomic diversity in Candidatus Accumulibacter clades.</title>
        <authorList>
            <person name="Skennerton C.T."/>
            <person name="Barr J.J."/>
            <person name="Slater F.R."/>
            <person name="Bond P.L."/>
            <person name="Tyson G.W."/>
        </authorList>
    </citation>
    <scope>NUCLEOTIDE SEQUENCE [LARGE SCALE GENOMIC DNA]</scope>
    <source>
        <strain evidence="3">SK-01</strain>
    </source>
</reference>
<evidence type="ECO:0000313" key="2">
    <source>
        <dbReference type="EMBL" id="KFB67837.1"/>
    </source>
</evidence>
<sequence>MLGQQQVGTLHPAGGGERAKTGPIRRHVVGKNHQSAPTRPRERLRPGSKVGATRRLQGQELHRCRDIGAQTRQQRQ</sequence>
<accession>A0A084XZE3</accession>
<dbReference type="Proteomes" id="UP000019812">
    <property type="component" value="Unassembled WGS sequence"/>
</dbReference>
<dbReference type="STRING" id="1457154.CAPSK01_002425"/>
<feature type="region of interest" description="Disordered" evidence="1">
    <location>
        <begin position="1"/>
        <end position="76"/>
    </location>
</feature>
<evidence type="ECO:0000313" key="3">
    <source>
        <dbReference type="Proteomes" id="UP000019812"/>
    </source>
</evidence>
<name>A0A084XZE3_9PROT</name>
<organism evidence="2 3">
    <name type="scientific">Candidatus Accumulibacter vicinus</name>
    <dbReference type="NCBI Taxonomy" id="2954382"/>
    <lineage>
        <taxon>Bacteria</taxon>
        <taxon>Pseudomonadati</taxon>
        <taxon>Pseudomonadota</taxon>
        <taxon>Betaproteobacteria</taxon>
        <taxon>Candidatus Accumulibacter</taxon>
    </lineage>
</organism>
<protein>
    <submittedName>
        <fullName evidence="2">Uncharacterized protein</fullName>
    </submittedName>
</protein>
<evidence type="ECO:0000256" key="1">
    <source>
        <dbReference type="SAM" id="MobiDB-lite"/>
    </source>
</evidence>
<dbReference type="EMBL" id="JDSS02000024">
    <property type="protein sequence ID" value="KFB67837.1"/>
    <property type="molecule type" value="Genomic_DNA"/>
</dbReference>